<dbReference type="AlphaFoldDB" id="A0A382ICB6"/>
<dbReference type="NCBIfam" id="NF045500">
    <property type="entry name" value="Omp28_seleno"/>
    <property type="match status" value="1"/>
</dbReference>
<dbReference type="EMBL" id="UINC01066533">
    <property type="protein sequence ID" value="SVB97344.1"/>
    <property type="molecule type" value="Genomic_DNA"/>
</dbReference>
<proteinExistence type="predicted"/>
<protein>
    <recommendedName>
        <fullName evidence="2">Dockerin domain-containing protein</fullName>
    </recommendedName>
</protein>
<feature type="non-terminal residue" evidence="1">
    <location>
        <position position="328"/>
    </location>
</feature>
<organism evidence="1">
    <name type="scientific">marine metagenome</name>
    <dbReference type="NCBI Taxonomy" id="408172"/>
    <lineage>
        <taxon>unclassified sequences</taxon>
        <taxon>metagenomes</taxon>
        <taxon>ecological metagenomes</taxon>
    </lineage>
</organism>
<dbReference type="InterPro" id="IPR028974">
    <property type="entry name" value="TSP_type-3_rpt"/>
</dbReference>
<dbReference type="Gene3D" id="4.10.1080.10">
    <property type="entry name" value="TSP type-3 repeat"/>
    <property type="match status" value="1"/>
</dbReference>
<evidence type="ECO:0000313" key="1">
    <source>
        <dbReference type="EMBL" id="SVB97344.1"/>
    </source>
</evidence>
<accession>A0A382ICB6</accession>
<reference evidence="1" key="1">
    <citation type="submission" date="2018-05" db="EMBL/GenBank/DDBJ databases">
        <authorList>
            <person name="Lanie J.A."/>
            <person name="Ng W.-L."/>
            <person name="Kazmierczak K.M."/>
            <person name="Andrzejewski T.M."/>
            <person name="Davidsen T.M."/>
            <person name="Wayne K.J."/>
            <person name="Tettelin H."/>
            <person name="Glass J.I."/>
            <person name="Rusch D."/>
            <person name="Podicherti R."/>
            <person name="Tsui H.-C.T."/>
            <person name="Winkler M.E."/>
        </authorList>
    </citation>
    <scope>NUCLEOTIDE SEQUENCE</scope>
</reference>
<dbReference type="GO" id="GO:0005509">
    <property type="term" value="F:calcium ion binding"/>
    <property type="evidence" value="ECO:0007669"/>
    <property type="project" value="InterPro"/>
</dbReference>
<sequence>MAFDSLLVLFPNTLNIIEWHNPSFTPDTTGNIAYPELFSERATLYGVTSNPHMQWNGIQSEIGGDSQWWEQGYQYWYSLVEDYSAQGTPYTIEMTGSHALDDGDSTIYYEIEVSMDSNMSSSNLALELFIVQDSVWSWWNGAQEWGYARYVGRSFLTWYTKNYLNIDSSGQSEIFSGFFDIRDTWAQINQHYLNTDRVSLIAIIQNLDTYEVFQSKTANNVRDLDPDYDNDGVNNNDDNCPRIENPNQLDVDGDGIGWVCDPCNDLAFVLGNVNGDASGEDYIPIIDVADVLAFSDLLNNTGLPPNDCQQVDLLEDGTINDWDLLVLV</sequence>
<feature type="non-terminal residue" evidence="1">
    <location>
        <position position="1"/>
    </location>
</feature>
<evidence type="ECO:0008006" key="2">
    <source>
        <dbReference type="Google" id="ProtNLM"/>
    </source>
</evidence>
<name>A0A382ICB6_9ZZZZ</name>
<gene>
    <name evidence="1" type="ORF">METZ01_LOCUS250198</name>
</gene>
<dbReference type="SUPFAM" id="SSF103647">
    <property type="entry name" value="TSP type-3 repeat"/>
    <property type="match status" value="1"/>
</dbReference>